<evidence type="ECO:0000256" key="2">
    <source>
        <dbReference type="ARBA" id="ARBA00010350"/>
    </source>
</evidence>
<evidence type="ECO:0000313" key="8">
    <source>
        <dbReference type="Proteomes" id="UP000479000"/>
    </source>
</evidence>
<keyword evidence="5 6" id="KW-0472">Membrane</keyword>
<accession>A0A6H5G264</accession>
<dbReference type="Proteomes" id="UP000479000">
    <property type="component" value="Unassembled WGS sequence"/>
</dbReference>
<dbReference type="GO" id="GO:0034620">
    <property type="term" value="P:cellular response to unfolded protein"/>
    <property type="evidence" value="ECO:0007669"/>
    <property type="project" value="TreeGrafter"/>
</dbReference>
<dbReference type="GO" id="GO:0031966">
    <property type="term" value="C:mitochondrial membrane"/>
    <property type="evidence" value="ECO:0007669"/>
    <property type="project" value="TreeGrafter"/>
</dbReference>
<feature type="transmembrane region" description="Helical" evidence="6">
    <location>
        <begin position="92"/>
        <end position="114"/>
    </location>
</feature>
<feature type="transmembrane region" description="Helical" evidence="6">
    <location>
        <begin position="60"/>
        <end position="80"/>
    </location>
</feature>
<dbReference type="EMBL" id="CADCXU010004119">
    <property type="protein sequence ID" value="CAA9995879.1"/>
    <property type="molecule type" value="Genomic_DNA"/>
</dbReference>
<dbReference type="AlphaFoldDB" id="A0A6H5G264"/>
<dbReference type="InterPro" id="IPR006214">
    <property type="entry name" value="Bax_inhibitor_1-related"/>
</dbReference>
<keyword evidence="3 6" id="KW-0812">Transmembrane</keyword>
<evidence type="ECO:0000256" key="4">
    <source>
        <dbReference type="ARBA" id="ARBA00022989"/>
    </source>
</evidence>
<dbReference type="GO" id="GO:0033119">
    <property type="term" value="P:negative regulation of RNA splicing"/>
    <property type="evidence" value="ECO:0007669"/>
    <property type="project" value="TreeGrafter"/>
</dbReference>
<gene>
    <name evidence="7" type="ORF">NTEN_LOCUS2589</name>
</gene>
<feature type="transmembrane region" description="Helical" evidence="6">
    <location>
        <begin position="120"/>
        <end position="141"/>
    </location>
</feature>
<organism evidence="7 8">
    <name type="scientific">Nesidiocoris tenuis</name>
    <dbReference type="NCBI Taxonomy" id="355587"/>
    <lineage>
        <taxon>Eukaryota</taxon>
        <taxon>Metazoa</taxon>
        <taxon>Ecdysozoa</taxon>
        <taxon>Arthropoda</taxon>
        <taxon>Hexapoda</taxon>
        <taxon>Insecta</taxon>
        <taxon>Pterygota</taxon>
        <taxon>Neoptera</taxon>
        <taxon>Paraneoptera</taxon>
        <taxon>Hemiptera</taxon>
        <taxon>Heteroptera</taxon>
        <taxon>Panheteroptera</taxon>
        <taxon>Cimicomorpha</taxon>
        <taxon>Miridae</taxon>
        <taxon>Dicyphina</taxon>
        <taxon>Nesidiocoris</taxon>
    </lineage>
</organism>
<feature type="transmembrane region" description="Helical" evidence="6">
    <location>
        <begin position="176"/>
        <end position="194"/>
    </location>
</feature>
<dbReference type="PANTHER" id="PTHR23291">
    <property type="entry name" value="BAX INHIBITOR-RELATED"/>
    <property type="match status" value="1"/>
</dbReference>
<name>A0A6H5G264_9HEMI</name>
<evidence type="ECO:0008006" key="9">
    <source>
        <dbReference type="Google" id="ProtNLM"/>
    </source>
</evidence>
<protein>
    <recommendedName>
        <fullName evidence="9">Bax inhibitor 1</fullName>
    </recommendedName>
</protein>
<comment type="similarity">
    <text evidence="2 6">Belongs to the BI1 family.</text>
</comment>
<dbReference type="OrthoDB" id="1277691at2759"/>
<reference evidence="7 8" key="1">
    <citation type="submission" date="2020-02" db="EMBL/GenBank/DDBJ databases">
        <authorList>
            <person name="Ferguson B K."/>
        </authorList>
    </citation>
    <scope>NUCLEOTIDE SEQUENCE [LARGE SCALE GENOMIC DNA]</scope>
</reference>
<evidence type="ECO:0000256" key="3">
    <source>
        <dbReference type="ARBA" id="ARBA00022692"/>
    </source>
</evidence>
<proteinExistence type="inferred from homology"/>
<dbReference type="Pfam" id="PF01027">
    <property type="entry name" value="Bax1-I"/>
    <property type="match status" value="1"/>
</dbReference>
<comment type="subcellular location">
    <subcellularLocation>
        <location evidence="1">Membrane</location>
        <topology evidence="1">Multi-pass membrane protein</topology>
    </subcellularLocation>
</comment>
<dbReference type="GO" id="GO:0019899">
    <property type="term" value="F:enzyme binding"/>
    <property type="evidence" value="ECO:0007669"/>
    <property type="project" value="TreeGrafter"/>
</dbReference>
<evidence type="ECO:0000313" key="7">
    <source>
        <dbReference type="EMBL" id="CAA9995879.1"/>
    </source>
</evidence>
<sequence>MPGESVGANFVTRRFANIEYTYPQGSDEPLKQHLKNVYACVMLSLMSAAVGAYVDMFTNFMSNSILTLLAPLGLLTALHYTKDNGKNTFMRLSLLLGFAFFTGLSIGPLTKQVIMIDPQIVTTSLVSTSLVFLMFSLSAIFAERGSWLYLGGTITSLLSAMFVFSLISLFFRTTMFFQVSLYIGLILMCAFVLYDTQLIMEKRRQGDKDFIAHSVDLFIDFLGIFRRLMIILAQKEDQKREKKN</sequence>
<evidence type="ECO:0000256" key="5">
    <source>
        <dbReference type="ARBA" id="ARBA00023136"/>
    </source>
</evidence>
<dbReference type="PANTHER" id="PTHR23291:SF32">
    <property type="entry name" value="BAX INHIBITOR 1"/>
    <property type="match status" value="1"/>
</dbReference>
<keyword evidence="8" id="KW-1185">Reference proteome</keyword>
<keyword evidence="4 6" id="KW-1133">Transmembrane helix</keyword>
<feature type="transmembrane region" description="Helical" evidence="6">
    <location>
        <begin position="36"/>
        <end position="54"/>
    </location>
</feature>
<dbReference type="CDD" id="cd10430">
    <property type="entry name" value="BI-1"/>
    <property type="match status" value="1"/>
</dbReference>
<evidence type="ECO:0000256" key="6">
    <source>
        <dbReference type="RuleBase" id="RU004379"/>
    </source>
</evidence>
<feature type="transmembrane region" description="Helical" evidence="6">
    <location>
        <begin position="148"/>
        <end position="170"/>
    </location>
</feature>
<evidence type="ECO:0000256" key="1">
    <source>
        <dbReference type="ARBA" id="ARBA00004141"/>
    </source>
</evidence>
<dbReference type="GO" id="GO:2001234">
    <property type="term" value="P:negative regulation of apoptotic signaling pathway"/>
    <property type="evidence" value="ECO:0007669"/>
    <property type="project" value="TreeGrafter"/>
</dbReference>